<evidence type="ECO:0000259" key="2">
    <source>
        <dbReference type="PROSITE" id="PS50001"/>
    </source>
</evidence>
<keyword evidence="1" id="KW-0727">SH2 domain</keyword>
<evidence type="ECO:0000313" key="4">
    <source>
        <dbReference type="Proteomes" id="UP000789342"/>
    </source>
</evidence>
<gene>
    <name evidence="3" type="ORF">AMORRO_LOCUS13709</name>
</gene>
<dbReference type="InterPro" id="IPR017072">
    <property type="entry name" value="TF_Spt6"/>
</dbReference>
<feature type="domain" description="SH2" evidence="2">
    <location>
        <begin position="77"/>
        <end position="166"/>
    </location>
</feature>
<dbReference type="AlphaFoldDB" id="A0A9N9I9V5"/>
<dbReference type="InterPro" id="IPR000980">
    <property type="entry name" value="SH2"/>
</dbReference>
<protein>
    <submittedName>
        <fullName evidence="3">18691_t:CDS:1</fullName>
    </submittedName>
</protein>
<comment type="caution">
    <text evidence="3">The sequence shown here is derived from an EMBL/GenBank/DDBJ whole genome shotgun (WGS) entry which is preliminary data.</text>
</comment>
<dbReference type="Pfam" id="PF14633">
    <property type="entry name" value="SH2_2"/>
    <property type="match status" value="1"/>
</dbReference>
<organism evidence="3 4">
    <name type="scientific">Acaulospora morrowiae</name>
    <dbReference type="NCBI Taxonomy" id="94023"/>
    <lineage>
        <taxon>Eukaryota</taxon>
        <taxon>Fungi</taxon>
        <taxon>Fungi incertae sedis</taxon>
        <taxon>Mucoromycota</taxon>
        <taxon>Glomeromycotina</taxon>
        <taxon>Glomeromycetes</taxon>
        <taxon>Diversisporales</taxon>
        <taxon>Acaulosporaceae</taxon>
        <taxon>Acaulospora</taxon>
    </lineage>
</organism>
<reference evidence="3" key="1">
    <citation type="submission" date="2021-06" db="EMBL/GenBank/DDBJ databases">
        <authorList>
            <person name="Kallberg Y."/>
            <person name="Tangrot J."/>
            <person name="Rosling A."/>
        </authorList>
    </citation>
    <scope>NUCLEOTIDE SEQUENCE</scope>
    <source>
        <strain evidence="3">CL551</strain>
    </source>
</reference>
<dbReference type="GO" id="GO:0008023">
    <property type="term" value="C:transcription elongation factor complex"/>
    <property type="evidence" value="ECO:0007669"/>
    <property type="project" value="TreeGrafter"/>
</dbReference>
<evidence type="ECO:0000313" key="3">
    <source>
        <dbReference type="EMBL" id="CAG8726661.1"/>
    </source>
</evidence>
<feature type="non-terminal residue" evidence="3">
    <location>
        <position position="1"/>
    </location>
</feature>
<dbReference type="OrthoDB" id="995477at2759"/>
<dbReference type="GO" id="GO:0031491">
    <property type="term" value="F:nucleosome binding"/>
    <property type="evidence" value="ECO:0007669"/>
    <property type="project" value="TreeGrafter"/>
</dbReference>
<dbReference type="EMBL" id="CAJVPV010024512">
    <property type="protein sequence ID" value="CAG8726661.1"/>
    <property type="molecule type" value="Genomic_DNA"/>
</dbReference>
<dbReference type="InterPro" id="IPR035019">
    <property type="entry name" value="Spt6_SH2_N"/>
</dbReference>
<dbReference type="GO" id="GO:0140673">
    <property type="term" value="P:transcription elongation-coupled chromatin remodeling"/>
    <property type="evidence" value="ECO:0007669"/>
    <property type="project" value="InterPro"/>
</dbReference>
<sequence>KIINIDKKKFTVALSTRPREMTTGKNSPIIRKKLDEDYDYEAERNYTPKKVEHKKAPTKGPTRVIPHPLFHQKTYIEAIEYLADKSNGSIVIRPSSKGFGHIGITWKLYNNIYQHIDVVEKDRDGAPVGRRLEVENARYVYSDLDELIVEYVEQKARMVDELTNHMKFKPSEENLKNFLDMSLNVNSKQSSYGFCLDPEIPGGFCLMFKFKQNSNIEIWKGYIKPEGYKLKGELYPTVIEMINGFKKIISQTRSSGSMGHLRR</sequence>
<dbReference type="GO" id="GO:0034728">
    <property type="term" value="P:nucleosome organization"/>
    <property type="evidence" value="ECO:0007669"/>
    <property type="project" value="TreeGrafter"/>
</dbReference>
<accession>A0A9N9I9V5</accession>
<dbReference type="Gene3D" id="3.30.505.10">
    <property type="entry name" value="SH2 domain"/>
    <property type="match status" value="2"/>
</dbReference>
<dbReference type="GO" id="GO:0042393">
    <property type="term" value="F:histone binding"/>
    <property type="evidence" value="ECO:0007669"/>
    <property type="project" value="TreeGrafter"/>
</dbReference>
<dbReference type="PROSITE" id="PS50001">
    <property type="entry name" value="SH2"/>
    <property type="match status" value="1"/>
</dbReference>
<dbReference type="InterPro" id="IPR036860">
    <property type="entry name" value="SH2_dom_sf"/>
</dbReference>
<dbReference type="CDD" id="cd09918">
    <property type="entry name" value="SH2_Nterm_SPT6_like"/>
    <property type="match status" value="1"/>
</dbReference>
<dbReference type="InterPro" id="IPR035420">
    <property type="entry name" value="Spt6_SH2"/>
</dbReference>
<dbReference type="PANTHER" id="PTHR10145:SF6">
    <property type="entry name" value="TRANSCRIPTION ELONGATION FACTOR SPT6"/>
    <property type="match status" value="1"/>
</dbReference>
<evidence type="ECO:0000256" key="1">
    <source>
        <dbReference type="PROSITE-ProRule" id="PRU00191"/>
    </source>
</evidence>
<name>A0A9N9I9V5_9GLOM</name>
<proteinExistence type="predicted"/>
<dbReference type="PANTHER" id="PTHR10145">
    <property type="entry name" value="TRANSCRIPTION ELONGATION FACTOR SPT6"/>
    <property type="match status" value="1"/>
</dbReference>
<keyword evidence="4" id="KW-1185">Reference proteome</keyword>
<dbReference type="Proteomes" id="UP000789342">
    <property type="component" value="Unassembled WGS sequence"/>
</dbReference>
<dbReference type="SUPFAM" id="SSF55550">
    <property type="entry name" value="SH2 domain"/>
    <property type="match status" value="1"/>
</dbReference>